<feature type="transmembrane region" description="Helical" evidence="13">
    <location>
        <begin position="177"/>
        <end position="198"/>
    </location>
</feature>
<keyword evidence="4" id="KW-1003">Cell membrane</keyword>
<dbReference type="GO" id="GO:0046872">
    <property type="term" value="F:metal ion binding"/>
    <property type="evidence" value="ECO:0007669"/>
    <property type="project" value="UniProtKB-KW"/>
</dbReference>
<evidence type="ECO:0000256" key="11">
    <source>
        <dbReference type="ARBA" id="ARBA00023049"/>
    </source>
</evidence>
<evidence type="ECO:0000313" key="14">
    <source>
        <dbReference type="EMBL" id="GIM70989.1"/>
    </source>
</evidence>
<dbReference type="AlphaFoldDB" id="A0A919VLU9"/>
<sequence length="275" mass="29459">MNYQVSRGAPKSAFVPSPVFVGILAVTVVAGWMAWTGYGNVRFDVFLLIVSGWVLSLCLHEYAHAVVAYFAGDRGVADRGYLRLNPLKYTHPVLSIVLPLVAVVLGGIGLPGGAVWVDHAHIRSKVKESLISAAGPATNVLFALILAVPFLFGAGSDVVLLSDGSGGFTIGGSHGDFWVALAALAFLQVTASLLNLLPVPGLDGGNVVQPWLSPPYQRAFNLFAPYGFILLFVLLWQSQINVWFFTLVSWLAGLIGVPDSMGEVGLAYMRFWQSL</sequence>
<evidence type="ECO:0000256" key="8">
    <source>
        <dbReference type="ARBA" id="ARBA00022801"/>
    </source>
</evidence>
<evidence type="ECO:0000256" key="4">
    <source>
        <dbReference type="ARBA" id="ARBA00022475"/>
    </source>
</evidence>
<evidence type="ECO:0000256" key="2">
    <source>
        <dbReference type="ARBA" id="ARBA00004651"/>
    </source>
</evidence>
<evidence type="ECO:0000256" key="12">
    <source>
        <dbReference type="ARBA" id="ARBA00023136"/>
    </source>
</evidence>
<evidence type="ECO:0000256" key="7">
    <source>
        <dbReference type="ARBA" id="ARBA00022723"/>
    </source>
</evidence>
<dbReference type="GO" id="GO:0005886">
    <property type="term" value="C:plasma membrane"/>
    <property type="evidence" value="ECO:0007669"/>
    <property type="project" value="UniProtKB-SubCell"/>
</dbReference>
<dbReference type="RefSeq" id="WP_212990362.1">
    <property type="nucleotide sequence ID" value="NZ_BAABEA010000026.1"/>
</dbReference>
<keyword evidence="15" id="KW-1185">Reference proteome</keyword>
<keyword evidence="6 13" id="KW-0812">Transmembrane</keyword>
<keyword evidence="11" id="KW-0482">Metalloprotease</keyword>
<organism evidence="14 15">
    <name type="scientific">Actinoplanes auranticolor</name>
    <dbReference type="NCBI Taxonomy" id="47988"/>
    <lineage>
        <taxon>Bacteria</taxon>
        <taxon>Bacillati</taxon>
        <taxon>Actinomycetota</taxon>
        <taxon>Actinomycetes</taxon>
        <taxon>Micromonosporales</taxon>
        <taxon>Micromonosporaceae</taxon>
        <taxon>Actinoplanes</taxon>
    </lineage>
</organism>
<evidence type="ECO:0000256" key="1">
    <source>
        <dbReference type="ARBA" id="ARBA00001947"/>
    </source>
</evidence>
<dbReference type="InterPro" id="IPR052348">
    <property type="entry name" value="Metallopeptidase_M50B"/>
</dbReference>
<evidence type="ECO:0000256" key="5">
    <source>
        <dbReference type="ARBA" id="ARBA00022670"/>
    </source>
</evidence>
<comment type="caution">
    <text evidence="14">The sequence shown here is derived from an EMBL/GenBank/DDBJ whole genome shotgun (WGS) entry which is preliminary data.</text>
</comment>
<evidence type="ECO:0000256" key="13">
    <source>
        <dbReference type="SAM" id="Phobius"/>
    </source>
</evidence>
<feature type="transmembrane region" description="Helical" evidence="13">
    <location>
        <begin position="219"/>
        <end position="236"/>
    </location>
</feature>
<keyword evidence="10 13" id="KW-1133">Transmembrane helix</keyword>
<dbReference type="InterPro" id="IPR044537">
    <property type="entry name" value="Rip2-like"/>
</dbReference>
<keyword evidence="7" id="KW-0479">Metal-binding</keyword>
<protein>
    <submittedName>
        <fullName evidence="14">Site-2 protease family protein</fullName>
    </submittedName>
</protein>
<evidence type="ECO:0000313" key="15">
    <source>
        <dbReference type="Proteomes" id="UP000681340"/>
    </source>
</evidence>
<dbReference type="PANTHER" id="PTHR35864:SF1">
    <property type="entry name" value="ZINC METALLOPROTEASE YWHC-RELATED"/>
    <property type="match status" value="1"/>
</dbReference>
<proteinExistence type="inferred from homology"/>
<keyword evidence="5 14" id="KW-0645">Protease</keyword>
<dbReference type="GO" id="GO:0006508">
    <property type="term" value="P:proteolysis"/>
    <property type="evidence" value="ECO:0007669"/>
    <property type="project" value="UniProtKB-KW"/>
</dbReference>
<dbReference type="Proteomes" id="UP000681340">
    <property type="component" value="Unassembled WGS sequence"/>
</dbReference>
<evidence type="ECO:0000256" key="6">
    <source>
        <dbReference type="ARBA" id="ARBA00022692"/>
    </source>
</evidence>
<feature type="transmembrane region" description="Helical" evidence="13">
    <location>
        <begin position="129"/>
        <end position="152"/>
    </location>
</feature>
<comment type="subcellular location">
    <subcellularLocation>
        <location evidence="2">Cell membrane</location>
        <topology evidence="2">Multi-pass membrane protein</topology>
    </subcellularLocation>
</comment>
<evidence type="ECO:0000256" key="3">
    <source>
        <dbReference type="ARBA" id="ARBA00007931"/>
    </source>
</evidence>
<keyword evidence="8" id="KW-0378">Hydrolase</keyword>
<name>A0A919VLU9_9ACTN</name>
<keyword evidence="9" id="KW-0862">Zinc</keyword>
<reference evidence="14" key="1">
    <citation type="submission" date="2021-03" db="EMBL/GenBank/DDBJ databases">
        <title>Whole genome shotgun sequence of Actinoplanes auranticolor NBRC 12245.</title>
        <authorList>
            <person name="Komaki H."/>
            <person name="Tamura T."/>
        </authorList>
    </citation>
    <scope>NUCLEOTIDE SEQUENCE</scope>
    <source>
        <strain evidence="14">NBRC 12245</strain>
    </source>
</reference>
<dbReference type="GO" id="GO:0008237">
    <property type="term" value="F:metallopeptidase activity"/>
    <property type="evidence" value="ECO:0007669"/>
    <property type="project" value="UniProtKB-KW"/>
</dbReference>
<dbReference type="EMBL" id="BOQL01000034">
    <property type="protein sequence ID" value="GIM70989.1"/>
    <property type="molecule type" value="Genomic_DNA"/>
</dbReference>
<gene>
    <name evidence="14" type="ORF">Aau02nite_43620</name>
</gene>
<comment type="similarity">
    <text evidence="3">Belongs to the peptidase M50B family.</text>
</comment>
<comment type="cofactor">
    <cofactor evidence="1">
        <name>Zn(2+)</name>
        <dbReference type="ChEBI" id="CHEBI:29105"/>
    </cofactor>
</comment>
<dbReference type="PANTHER" id="PTHR35864">
    <property type="entry name" value="ZINC METALLOPROTEASE MJ0611-RELATED"/>
    <property type="match status" value="1"/>
</dbReference>
<feature type="transmembrane region" description="Helical" evidence="13">
    <location>
        <begin position="45"/>
        <end position="72"/>
    </location>
</feature>
<accession>A0A919VLU9</accession>
<feature type="transmembrane region" description="Helical" evidence="13">
    <location>
        <begin position="242"/>
        <end position="261"/>
    </location>
</feature>
<evidence type="ECO:0000256" key="10">
    <source>
        <dbReference type="ARBA" id="ARBA00022989"/>
    </source>
</evidence>
<evidence type="ECO:0000256" key="9">
    <source>
        <dbReference type="ARBA" id="ARBA00022833"/>
    </source>
</evidence>
<feature type="transmembrane region" description="Helical" evidence="13">
    <location>
        <begin position="20"/>
        <end position="38"/>
    </location>
</feature>
<feature type="transmembrane region" description="Helical" evidence="13">
    <location>
        <begin position="92"/>
        <end position="117"/>
    </location>
</feature>
<keyword evidence="12 13" id="KW-0472">Membrane</keyword>
<dbReference type="CDD" id="cd06158">
    <property type="entry name" value="S2P-M50_like_1"/>
    <property type="match status" value="1"/>
</dbReference>